<dbReference type="InterPro" id="IPR038475">
    <property type="entry name" value="RecG_C_sf"/>
</dbReference>
<dbReference type="InterPro" id="IPR038461">
    <property type="entry name" value="Schlafen_AlbA_2_dom_sf"/>
</dbReference>
<protein>
    <submittedName>
        <fullName evidence="2">Putative HTH transcriptional regulator</fullName>
    </submittedName>
</protein>
<evidence type="ECO:0000313" key="3">
    <source>
        <dbReference type="Proteomes" id="UP000295680"/>
    </source>
</evidence>
<comment type="caution">
    <text evidence="2">The sequence shown here is derived from an EMBL/GenBank/DDBJ whole genome shotgun (WGS) entry which is preliminary data.</text>
</comment>
<dbReference type="RefSeq" id="WP_207925842.1">
    <property type="nucleotide sequence ID" value="NZ_SLWS01000001.1"/>
</dbReference>
<dbReference type="PANTHER" id="PTHR30595">
    <property type="entry name" value="GLPR-RELATED TRANSCRIPTIONAL REPRESSOR"/>
    <property type="match status" value="1"/>
</dbReference>
<keyword evidence="3" id="KW-1185">Reference proteome</keyword>
<dbReference type="Pfam" id="PF13749">
    <property type="entry name" value="HATPase_c_4"/>
    <property type="match status" value="1"/>
</dbReference>
<dbReference type="Proteomes" id="UP000295680">
    <property type="component" value="Unassembled WGS sequence"/>
</dbReference>
<name>A0A4R2K3B8_9PSEU</name>
<feature type="domain" description="Schlafen AlbA-2" evidence="1">
    <location>
        <begin position="7"/>
        <end position="66"/>
    </location>
</feature>
<reference evidence="2 3" key="1">
    <citation type="submission" date="2019-03" db="EMBL/GenBank/DDBJ databases">
        <title>Genomic Encyclopedia of Type Strains, Phase IV (KMG-IV): sequencing the most valuable type-strain genomes for metagenomic binning, comparative biology and taxonomic classification.</title>
        <authorList>
            <person name="Goeker M."/>
        </authorList>
    </citation>
    <scope>NUCLEOTIDE SEQUENCE [LARGE SCALE GENOMIC DNA]</scope>
    <source>
        <strain evidence="2 3">DSM 45934</strain>
    </source>
</reference>
<dbReference type="EMBL" id="SLWS01000001">
    <property type="protein sequence ID" value="TCO64249.1"/>
    <property type="molecule type" value="Genomic_DNA"/>
</dbReference>
<dbReference type="Pfam" id="PF04326">
    <property type="entry name" value="SLFN_AlbA_2"/>
    <property type="match status" value="1"/>
</dbReference>
<evidence type="ECO:0000259" key="1">
    <source>
        <dbReference type="Pfam" id="PF04326"/>
    </source>
</evidence>
<gene>
    <name evidence="2" type="ORF">EV192_10113</name>
</gene>
<sequence>MSAKVGNEDLIAWLTRQIHPQVHFEFKECEIDGKRLVILEVAATHASPVRFKDFEYIRIGSYKKKLRDHPDHARRLWAVFNEVSFEDSVAMSALDGQEVVDLIDYPSYFTLLKRRLPDGLPGILEGLSSDSIIHRTADSDDWNISNLGAVLFARNLSDFPSLKRKALRIIRYAGNNRISGREQLGVKGYASGFAGAVRYLNGILPMREVMGEALRVDVEVYPPITVRELLANALVHQGFSQSGNAPMVEVFDNRVELTNPGLPLVDPARFVDAPPKSRNERLASLMRRAGVCEERGSGWDKIAVEVELNQLPAPKVELPSSSTRVILFGPKTFQDMDKAERLRAAYLHACLRYVAGEQLTNASLRERFGLDQSSGSQISRLISDAVDDELITPFDPTANRRFMKYVPAWSVDGSNSL</sequence>
<dbReference type="PANTHER" id="PTHR30595:SF6">
    <property type="entry name" value="SCHLAFEN ALBA-2 DOMAIN-CONTAINING PROTEIN"/>
    <property type="match status" value="1"/>
</dbReference>
<accession>A0A4R2K3B8</accession>
<dbReference type="Gene3D" id="3.30.950.30">
    <property type="entry name" value="Schlafen, AAA domain"/>
    <property type="match status" value="1"/>
</dbReference>
<dbReference type="InterPro" id="IPR007421">
    <property type="entry name" value="Schlafen_AlbA_2_dom"/>
</dbReference>
<dbReference type="Gene3D" id="3.30.565.60">
    <property type="match status" value="1"/>
</dbReference>
<evidence type="ECO:0000313" key="2">
    <source>
        <dbReference type="EMBL" id="TCO64249.1"/>
    </source>
</evidence>
<organism evidence="2 3">
    <name type="scientific">Actinocrispum wychmicini</name>
    <dbReference type="NCBI Taxonomy" id="1213861"/>
    <lineage>
        <taxon>Bacteria</taxon>
        <taxon>Bacillati</taxon>
        <taxon>Actinomycetota</taxon>
        <taxon>Actinomycetes</taxon>
        <taxon>Pseudonocardiales</taxon>
        <taxon>Pseudonocardiaceae</taxon>
        <taxon>Actinocrispum</taxon>
    </lineage>
</organism>
<dbReference type="AlphaFoldDB" id="A0A4R2K3B8"/>
<proteinExistence type="predicted"/>